<evidence type="ECO:0000256" key="5">
    <source>
        <dbReference type="ARBA" id="ARBA00022980"/>
    </source>
</evidence>
<evidence type="ECO:0000256" key="1">
    <source>
        <dbReference type="ARBA" id="ARBA00009451"/>
    </source>
</evidence>
<keyword evidence="4 8" id="KW-0694">RNA-binding</keyword>
<dbReference type="GO" id="GO:0003735">
    <property type="term" value="F:structural constituent of ribosome"/>
    <property type="evidence" value="ECO:0007669"/>
    <property type="project" value="InterPro"/>
</dbReference>
<proteinExistence type="inferred from homology"/>
<evidence type="ECO:0000256" key="10">
    <source>
        <dbReference type="RuleBase" id="RU004009"/>
    </source>
</evidence>
<evidence type="ECO:0000256" key="6">
    <source>
        <dbReference type="ARBA" id="ARBA00023274"/>
    </source>
</evidence>
<dbReference type="RefSeq" id="YP_003795620.1">
    <property type="nucleotide sequence ID" value="NC_014348.1"/>
</dbReference>
<comment type="similarity">
    <text evidence="1 8 9">Belongs to the universal ribosomal protein uL22 family.</text>
</comment>
<dbReference type="Gene3D" id="3.90.470.10">
    <property type="entry name" value="Ribosomal protein L22/L17"/>
    <property type="match status" value="1"/>
</dbReference>
<dbReference type="Pfam" id="PF00237">
    <property type="entry name" value="Ribosomal_L22"/>
    <property type="match status" value="1"/>
</dbReference>
<dbReference type="GO" id="GO:0019843">
    <property type="term" value="F:rRNA binding"/>
    <property type="evidence" value="ECO:0007669"/>
    <property type="project" value="UniProtKB-UniRule"/>
</dbReference>
<evidence type="ECO:0000256" key="7">
    <source>
        <dbReference type="ARBA" id="ARBA00035285"/>
    </source>
</evidence>
<dbReference type="HAMAP" id="MF_01331_B">
    <property type="entry name" value="Ribosomal_uL22_B"/>
    <property type="match status" value="1"/>
</dbReference>
<dbReference type="GO" id="GO:0006412">
    <property type="term" value="P:translation"/>
    <property type="evidence" value="ECO:0007669"/>
    <property type="project" value="UniProtKB-UniRule"/>
</dbReference>
<dbReference type="InterPro" id="IPR005727">
    <property type="entry name" value="Ribosomal_uL22_bac/chlpt-type"/>
</dbReference>
<evidence type="ECO:0000313" key="12">
    <source>
        <dbReference type="EMBL" id="ADK47595.1"/>
    </source>
</evidence>
<dbReference type="CDD" id="cd00336">
    <property type="entry name" value="Ribosomal_L22"/>
    <property type="match status" value="1"/>
</dbReference>
<dbReference type="GO" id="GO:0015934">
    <property type="term" value="C:large ribosomal subunit"/>
    <property type="evidence" value="ECO:0007669"/>
    <property type="project" value="InterPro"/>
</dbReference>
<accession>E2IH51</accession>
<dbReference type="AlphaFoldDB" id="E2IH51"/>
<evidence type="ECO:0000256" key="2">
    <source>
        <dbReference type="ARBA" id="ARBA00022640"/>
    </source>
</evidence>
<gene>
    <name evidence="8 12" type="primary">rpl22</name>
    <name evidence="12" type="ORF">PTAQ_Cp084</name>
</gene>
<feature type="compositionally biased region" description="Polar residues" evidence="11">
    <location>
        <begin position="130"/>
        <end position="139"/>
    </location>
</feature>
<protein>
    <recommendedName>
        <fullName evidence="7 8">Large ribosomal subunit protein uL22c</fullName>
    </recommendedName>
</protein>
<sequence length="139" mass="15435">MENTTKSEVGAQALGRNVRVSAAKMRRIIDRIRGCSYEEALVLPESMPYKACYLISQLVLSAAANASTNSGLNKSDSFISEARVNNSTYLKRFRPRAQGRGYPIKKPTCEVTIKSNSRFAGKQKNEGISDDNQWKQIEG</sequence>
<dbReference type="EMBL" id="HM535629">
    <property type="protein sequence ID" value="ADK47595.1"/>
    <property type="molecule type" value="Genomic_DNA"/>
</dbReference>
<dbReference type="PANTHER" id="PTHR13501">
    <property type="entry name" value="CHLOROPLAST 50S RIBOSOMAL PROTEIN L22-RELATED"/>
    <property type="match status" value="1"/>
</dbReference>
<keyword evidence="2 12" id="KW-0934">Plastid</keyword>
<reference evidence="12" key="1">
    <citation type="submission" date="2010-06" db="EMBL/GenBank/DDBJ databases">
        <title>Complete chloroplast genome sequence and high levels of RNA editing in the fern Pteridium aquilinum determined by massively parallel pyrosequencing.</title>
        <authorList>
            <person name="Der J.P."/>
            <person name="Duffy A.M."/>
            <person name="Kusner M."/>
            <person name="Gu C."/>
            <person name="Overvoorde P."/>
            <person name="Wolf P.G."/>
        </authorList>
    </citation>
    <scope>NUCLEOTIDE SEQUENCE</scope>
</reference>
<evidence type="ECO:0000256" key="3">
    <source>
        <dbReference type="ARBA" id="ARBA00022730"/>
    </source>
</evidence>
<dbReference type="InterPro" id="IPR036394">
    <property type="entry name" value="Ribosomal_uL22_sf"/>
</dbReference>
<comment type="subcellular location">
    <subcellularLocation>
        <location evidence="8 10">Plastid</location>
        <location evidence="8 10">Chloroplast</location>
    </subcellularLocation>
</comment>
<comment type="subunit">
    <text evidence="8">Part of the 50S ribosomal subunit.</text>
</comment>
<geneLocation type="chloroplast" evidence="12"/>
<dbReference type="SUPFAM" id="SSF54843">
    <property type="entry name" value="Ribosomal protein L22"/>
    <property type="match status" value="1"/>
</dbReference>
<comment type="function">
    <text evidence="8 10">The globular domain of the protein is located near the polypeptide exit tunnel on the outside of the subunit, while an extended beta-hairpin is found that lines the wall of the exit tunnel in the center of the 70S ribosome.</text>
</comment>
<comment type="function">
    <text evidence="8 10">This protein binds specifically to 23S rRNA.</text>
</comment>
<keyword evidence="5 8" id="KW-0689">Ribosomal protein</keyword>
<evidence type="ECO:0000256" key="4">
    <source>
        <dbReference type="ARBA" id="ARBA00022884"/>
    </source>
</evidence>
<keyword evidence="3 8" id="KW-0699">rRNA-binding</keyword>
<dbReference type="PANTHER" id="PTHR13501:SF10">
    <property type="entry name" value="LARGE RIBOSOMAL SUBUNIT PROTEIN UL22M"/>
    <property type="match status" value="1"/>
</dbReference>
<keyword evidence="6 8" id="KW-0687">Ribonucleoprotein</keyword>
<name>E2IH51_PTEAA</name>
<evidence type="ECO:0000256" key="11">
    <source>
        <dbReference type="SAM" id="MobiDB-lite"/>
    </source>
</evidence>
<evidence type="ECO:0000256" key="9">
    <source>
        <dbReference type="RuleBase" id="RU004005"/>
    </source>
</evidence>
<feature type="region of interest" description="Disordered" evidence="11">
    <location>
        <begin position="120"/>
        <end position="139"/>
    </location>
</feature>
<dbReference type="GO" id="GO:0009507">
    <property type="term" value="C:chloroplast"/>
    <property type="evidence" value="ECO:0007669"/>
    <property type="project" value="UniProtKB-SubCell"/>
</dbReference>
<dbReference type="NCBIfam" id="TIGR01044">
    <property type="entry name" value="rplV_bact"/>
    <property type="match status" value="1"/>
</dbReference>
<dbReference type="InterPro" id="IPR047867">
    <property type="entry name" value="Ribosomal_uL22_bac/org-type"/>
</dbReference>
<organism evidence="12">
    <name type="scientific">Pteridium aquilinum subsp. aquilinum</name>
    <name type="common">Bracken fern</name>
    <dbReference type="NCBI Taxonomy" id="104588"/>
    <lineage>
        <taxon>Eukaryota</taxon>
        <taxon>Viridiplantae</taxon>
        <taxon>Streptophyta</taxon>
        <taxon>Embryophyta</taxon>
        <taxon>Tracheophyta</taxon>
        <taxon>Polypodiopsida</taxon>
        <taxon>Polypodiidae</taxon>
        <taxon>Polypodiales</taxon>
        <taxon>Dennstaedtiineae</taxon>
        <taxon>Dennstaedtiaceae</taxon>
        <taxon>Pteridium</taxon>
    </lineage>
</organism>
<evidence type="ECO:0000256" key="8">
    <source>
        <dbReference type="HAMAP-Rule" id="MF_01331"/>
    </source>
</evidence>
<dbReference type="InterPro" id="IPR001063">
    <property type="entry name" value="Ribosomal_uL22"/>
</dbReference>
<dbReference type="GeneID" id="9481249"/>
<keyword evidence="12" id="KW-0150">Chloroplast</keyword>